<keyword evidence="1" id="KW-0812">Transmembrane</keyword>
<sequence length="679" mass="76951">MELPIDHFRLLGVSPSADAEEVLRFFQLRLNRIPHPGFTPEVIAQRSELLRLSADLLCDKDLREDYESALLNGAVGLDLSFNREVAGLILLWEGGVADEAFKLARKALQPPQTPALGSGREADLALIGALACRDAAIQEQELRRYASAAELLEEGIQLLQRMGKLPEQRKIIERDLEVLLPYRILDLLSRDLSDEKSHEEGLNLLDSLVLKRGGLEGDNLSNSSIELSQREFELFFQQIRNFLTAQEQIDLFLHWQRRGSPDAGFLGALALVASGFHWRKPEFLQKAKKQLKALNQQGFDSMPLLGCIDLLLADVQQAGVRFKSSPDKGLQDWLNAYPGEELAALCHYCRNWLLRDVLPGFRDIEIDTVDLEAWFADRDVQEYVEQIERRGAFGIARAGFSLFSGLSSDKTNDSINSLENDSTLSNVDEIEKDSEKNNKYLGSPEEELSDEKTFLENLVQLLKWRPFYIEIAKPRIKIPENNFFKATLALFLLLFSGTFTALILYRNNPTEDNISESFKEPSEKIVSKKTDINLNIKQQDQTKLEKRYNTLTNKSPSKDEVQQLIEAWLSGKAGILSGVNNLDLSNVARPSLVKIVLEQREKDIALGERQIIYANIKSLEIEEQTEKRISVKAVLNYKDQRVNSSDQIISETTIPSLKLKYVLGREKNIWQLLDFSSST</sequence>
<protein>
    <submittedName>
        <fullName evidence="5">Uncharacterized protein</fullName>
    </submittedName>
</protein>
<dbReference type="STRING" id="93059.P9211_13341"/>
<dbReference type="InterPro" id="IPR044685">
    <property type="entry name" value="CPD1-like"/>
</dbReference>
<feature type="domain" description="Plastid division protein CDP1-like 2nd alpha solenoid" evidence="3">
    <location>
        <begin position="243"/>
        <end position="392"/>
    </location>
</feature>
<evidence type="ECO:0000259" key="3">
    <source>
        <dbReference type="Pfam" id="PF23468"/>
    </source>
</evidence>
<dbReference type="InterPro" id="IPR025344">
    <property type="entry name" value="CDP1-like_IMS"/>
</dbReference>
<feature type="transmembrane region" description="Helical" evidence="1">
    <location>
        <begin position="483"/>
        <end position="505"/>
    </location>
</feature>
<keyword evidence="1" id="KW-1133">Transmembrane helix</keyword>
<dbReference type="Proteomes" id="UP000000788">
    <property type="component" value="Chromosome"/>
</dbReference>
<dbReference type="AlphaFoldDB" id="A9BBQ3"/>
<dbReference type="InterPro" id="IPR058032">
    <property type="entry name" value="CDP1-like_a_solenoid_1"/>
</dbReference>
<dbReference type="Pfam" id="PF25515">
    <property type="entry name" value="Arm_PDR"/>
    <property type="match status" value="1"/>
</dbReference>
<evidence type="ECO:0000259" key="4">
    <source>
        <dbReference type="Pfam" id="PF25515"/>
    </source>
</evidence>
<dbReference type="OrthoDB" id="415891at2"/>
<gene>
    <name evidence="5" type="ordered locus">P9211_13341</name>
</gene>
<keyword evidence="1" id="KW-0472">Membrane</keyword>
<organism evidence="5 6">
    <name type="scientific">Prochlorococcus marinus (strain MIT 9211)</name>
    <dbReference type="NCBI Taxonomy" id="93059"/>
    <lineage>
        <taxon>Bacteria</taxon>
        <taxon>Bacillati</taxon>
        <taxon>Cyanobacteriota</taxon>
        <taxon>Cyanophyceae</taxon>
        <taxon>Synechococcales</taxon>
        <taxon>Prochlorococcaceae</taxon>
        <taxon>Prochlorococcus</taxon>
    </lineage>
</organism>
<proteinExistence type="predicted"/>
<dbReference type="Pfam" id="PF13355">
    <property type="entry name" value="ARC6-like_IMS"/>
    <property type="match status" value="1"/>
</dbReference>
<dbReference type="PANTHER" id="PTHR33925:SF1">
    <property type="entry name" value="PROTEIN ACCUMULATION AND REPLICATION OF CHLOROPLASTS 6, CHLOROPLASTIC"/>
    <property type="match status" value="1"/>
</dbReference>
<feature type="domain" description="Plastid division protein CDP1-like 1st alpha solenoid" evidence="4">
    <location>
        <begin position="79"/>
        <end position="222"/>
    </location>
</feature>
<reference evidence="5 6" key="1">
    <citation type="journal article" date="2007" name="PLoS Genet.">
        <title>Patterns and implications of gene gain and loss in the evolution of Prochlorococcus.</title>
        <authorList>
            <person name="Kettler G.C."/>
            <person name="Martiny A.C."/>
            <person name="Huang K."/>
            <person name="Zucker J."/>
            <person name="Coleman M.L."/>
            <person name="Rodrigue S."/>
            <person name="Chen F."/>
            <person name="Lapidus A."/>
            <person name="Ferriera S."/>
            <person name="Johnson J."/>
            <person name="Steglich C."/>
            <person name="Church G.M."/>
            <person name="Richardson P."/>
            <person name="Chisholm S.W."/>
        </authorList>
    </citation>
    <scope>NUCLEOTIDE SEQUENCE [LARGE SCALE GENOMIC DNA]</scope>
    <source>
        <strain evidence="6">MIT 9211</strain>
    </source>
</reference>
<evidence type="ECO:0000313" key="5">
    <source>
        <dbReference type="EMBL" id="ABX09265.1"/>
    </source>
</evidence>
<accession>A9BBQ3</accession>
<evidence type="ECO:0000313" key="6">
    <source>
        <dbReference type="Proteomes" id="UP000000788"/>
    </source>
</evidence>
<dbReference type="PANTHER" id="PTHR33925">
    <property type="entry name" value="PLASTID DIVISION PROTEIN CDP1, CHLOROPLASTIC-RELATED"/>
    <property type="match status" value="1"/>
</dbReference>
<dbReference type="eggNOG" id="COG0484">
    <property type="taxonomic scope" value="Bacteria"/>
</dbReference>
<evidence type="ECO:0000256" key="1">
    <source>
        <dbReference type="SAM" id="Phobius"/>
    </source>
</evidence>
<dbReference type="Pfam" id="PF23468">
    <property type="entry name" value="ARC6"/>
    <property type="match status" value="1"/>
</dbReference>
<dbReference type="KEGG" id="pmj:P9211_13341"/>
<dbReference type="EMBL" id="CP000878">
    <property type="protein sequence ID" value="ABX09265.1"/>
    <property type="molecule type" value="Genomic_DNA"/>
</dbReference>
<dbReference type="HOGENOM" id="CLU_414962_0_0_3"/>
<evidence type="ECO:0000259" key="2">
    <source>
        <dbReference type="Pfam" id="PF13355"/>
    </source>
</evidence>
<dbReference type="InterPro" id="IPR057137">
    <property type="entry name" value="CDP1-like_a_solenoid_2"/>
</dbReference>
<keyword evidence="6" id="KW-1185">Reference proteome</keyword>
<feature type="domain" description="Plastid division protein CDP1-like IMS" evidence="2">
    <location>
        <begin position="562"/>
        <end position="672"/>
    </location>
</feature>
<dbReference type="RefSeq" id="WP_012195886.1">
    <property type="nucleotide sequence ID" value="NC_009976.1"/>
</dbReference>
<name>A9BBQ3_PROM4</name>